<reference evidence="1" key="2">
    <citation type="journal article" date="2000" name="Mar. Biotechnol.">
        <title>Gene Structure of the U2 snRNP-Specific A' Protein Gene from Salmo salar: Alternative Transcripts Observed.</title>
        <authorList>
            <person name="Lundin M."/>
            <person name="Mikkelsen B."/>
            <person name="Gudim M."/>
            <person name="Syed M."/>
        </authorList>
    </citation>
    <scope>NUCLEOTIDE SEQUENCE</scope>
    <source>
        <tissue evidence="1">Blood</tissue>
    </source>
</reference>
<dbReference type="ProteomicsDB" id="50912"/>
<dbReference type="EMBL" id="AJ130971">
    <property type="protein sequence ID" value="CAA10271.1"/>
    <property type="molecule type" value="mRNA"/>
</dbReference>
<evidence type="ECO:0000313" key="1">
    <source>
        <dbReference type="EMBL" id="CAA10271.1"/>
    </source>
</evidence>
<dbReference type="Pfam" id="PF14580">
    <property type="entry name" value="LRR_9"/>
    <property type="match status" value="1"/>
</dbReference>
<dbReference type="PeptideAtlas" id="O95485"/>
<proteinExistence type="evidence at transcript level"/>
<organism evidence="1">
    <name type="scientific">Homo sapiens</name>
    <name type="common">Human</name>
    <dbReference type="NCBI Taxonomy" id="9606"/>
    <lineage>
        <taxon>Eukaryota</taxon>
        <taxon>Metazoa</taxon>
        <taxon>Chordata</taxon>
        <taxon>Craniata</taxon>
        <taxon>Vertebrata</taxon>
        <taxon>Euteleostomi</taxon>
        <taxon>Mammalia</taxon>
        <taxon>Eutheria</taxon>
        <taxon>Euarchontoglires</taxon>
        <taxon>Primates</taxon>
        <taxon>Haplorrhini</taxon>
        <taxon>Catarrhini</taxon>
        <taxon>Hominidae</taxon>
        <taxon>Homo</taxon>
    </lineage>
</organism>
<name>O95485_HUMAN</name>
<sequence length="29" mass="3334">MVKLTAELIEQAAQYTNAVRDRELDLRVS</sequence>
<dbReference type="AlphaFoldDB" id="O95485"/>
<protein>
    <submittedName>
        <fullName evidence="1">U2 snRNP-specific A' protein</fullName>
    </submittedName>
</protein>
<accession>O95485</accession>
<reference evidence="1" key="3">
    <citation type="journal article" date="2005" name="Genome Biol.">
        <title>Sequence complementarity of U2 snRNA and U2A' intron predicts intron function.</title>
        <authorList>
            <person name="Lundin M."/>
        </authorList>
    </citation>
    <scope>NUCLEOTIDE SEQUENCE</scope>
    <source>
        <tissue evidence="1">Blood</tissue>
    </source>
</reference>
<reference evidence="1" key="1">
    <citation type="submission" date="1998-11" db="EMBL/GenBank/DDBJ databases">
        <authorList>
            <person name="Lundin M.H."/>
        </authorList>
    </citation>
    <scope>NUCLEOTIDE SEQUENCE</scope>
    <source>
        <tissue evidence="1">Blood</tissue>
    </source>
</reference>